<dbReference type="EMBL" id="FOGV01000013">
    <property type="protein sequence ID" value="SES05122.1"/>
    <property type="molecule type" value="Genomic_DNA"/>
</dbReference>
<dbReference type="RefSeq" id="WP_177169689.1">
    <property type="nucleotide sequence ID" value="NZ_FOGV01000013.1"/>
</dbReference>
<accession>A0A1H9U729</accession>
<dbReference type="Pfam" id="PF11213">
    <property type="entry name" value="DUF3006"/>
    <property type="match status" value="1"/>
</dbReference>
<evidence type="ECO:0000313" key="2">
    <source>
        <dbReference type="EMBL" id="SES05122.1"/>
    </source>
</evidence>
<comment type="caution">
    <text evidence="2">The sequence shown here is derived from an EMBL/GenBank/DDBJ whole genome shotgun (WGS) entry which is preliminary data.</text>
</comment>
<organism evidence="2 3">
    <name type="scientific">Salisediminibacterium halotolerans</name>
    <dbReference type="NCBI Taxonomy" id="517425"/>
    <lineage>
        <taxon>Bacteria</taxon>
        <taxon>Bacillati</taxon>
        <taxon>Bacillota</taxon>
        <taxon>Bacilli</taxon>
        <taxon>Bacillales</taxon>
        <taxon>Bacillaceae</taxon>
        <taxon>Salisediminibacterium</taxon>
    </lineage>
</organism>
<gene>
    <name evidence="2" type="ORF">SAMN05444126_1132</name>
</gene>
<evidence type="ECO:0008006" key="4">
    <source>
        <dbReference type="Google" id="ProtNLM"/>
    </source>
</evidence>
<name>A0A1H9U729_9BACI</name>
<reference evidence="3" key="1">
    <citation type="submission" date="2016-10" db="EMBL/GenBank/DDBJ databases">
        <authorList>
            <person name="de Groot N.N."/>
        </authorList>
    </citation>
    <scope>NUCLEOTIDE SEQUENCE [LARGE SCALE GENOMIC DNA]</scope>
    <source>
        <strain evidence="3">10nlg</strain>
    </source>
</reference>
<sequence length="94" mass="10257">MSTERKAHGVIDRIEDGVTAVILLEAEHCEIHTACAELPDGAGEGTHLTLTLAGSELVRADINTDSENDARKRISSRMDRLRAKSKGSSYKKDH</sequence>
<dbReference type="AlphaFoldDB" id="A0A1H9U729"/>
<feature type="region of interest" description="Disordered" evidence="1">
    <location>
        <begin position="67"/>
        <end position="94"/>
    </location>
</feature>
<evidence type="ECO:0000313" key="3">
    <source>
        <dbReference type="Proteomes" id="UP000199318"/>
    </source>
</evidence>
<evidence type="ECO:0000256" key="1">
    <source>
        <dbReference type="SAM" id="MobiDB-lite"/>
    </source>
</evidence>
<keyword evidence="3" id="KW-1185">Reference proteome</keyword>
<protein>
    <recommendedName>
        <fullName evidence="4">DUF3006 domain-containing protein</fullName>
    </recommendedName>
</protein>
<dbReference type="Proteomes" id="UP000199318">
    <property type="component" value="Unassembled WGS sequence"/>
</dbReference>
<dbReference type="InterPro" id="IPR021377">
    <property type="entry name" value="DUF3006"/>
</dbReference>
<proteinExistence type="predicted"/>
<feature type="compositionally biased region" description="Basic and acidic residues" evidence="1">
    <location>
        <begin position="68"/>
        <end position="82"/>
    </location>
</feature>